<feature type="transmembrane region" description="Helical" evidence="2">
    <location>
        <begin position="374"/>
        <end position="393"/>
    </location>
</feature>
<dbReference type="Proteomes" id="UP000033047">
    <property type="component" value="Unassembled WGS sequence"/>
</dbReference>
<keyword evidence="1" id="KW-0175">Coiled coil</keyword>
<dbReference type="HOGENOM" id="CLU_030491_0_0_10"/>
<dbReference type="AlphaFoldDB" id="A0A0F5JDX9"/>
<accession>A0A0F5JDX9</accession>
<comment type="caution">
    <text evidence="3">The sequence shown here is derived from an EMBL/GenBank/DDBJ whole genome shotgun (WGS) entry which is preliminary data.</text>
</comment>
<name>A0A0F5JDX9_9BACT</name>
<evidence type="ECO:0000256" key="2">
    <source>
        <dbReference type="SAM" id="Phobius"/>
    </source>
</evidence>
<evidence type="ECO:0000313" key="4">
    <source>
        <dbReference type="Proteomes" id="UP000033047"/>
    </source>
</evidence>
<dbReference type="InterPro" id="IPR016032">
    <property type="entry name" value="Sig_transdc_resp-reg_C-effctor"/>
</dbReference>
<dbReference type="GO" id="GO:0006355">
    <property type="term" value="P:regulation of DNA-templated transcription"/>
    <property type="evidence" value="ECO:0007669"/>
    <property type="project" value="InterPro"/>
</dbReference>
<dbReference type="RefSeq" id="WP_046145961.1">
    <property type="nucleotide sequence ID" value="NZ_KQ033912.1"/>
</dbReference>
<feature type="coiled-coil region" evidence="1">
    <location>
        <begin position="404"/>
        <end position="491"/>
    </location>
</feature>
<dbReference type="SUPFAM" id="SSF46894">
    <property type="entry name" value="C-terminal effector domain of the bipartite response regulators"/>
    <property type="match status" value="1"/>
</dbReference>
<dbReference type="STRING" id="927665.HMPREF1535_01920"/>
<evidence type="ECO:0000256" key="1">
    <source>
        <dbReference type="SAM" id="Coils"/>
    </source>
</evidence>
<protein>
    <recommendedName>
        <fullName evidence="5">HTH luxR-type domain-containing protein</fullName>
    </recommendedName>
</protein>
<keyword evidence="2" id="KW-0472">Membrane</keyword>
<reference evidence="3 4" key="1">
    <citation type="submission" date="2013-04" db="EMBL/GenBank/DDBJ databases">
        <title>The Genome Sequence of Parabacteroides goldsteinii DSM 19448.</title>
        <authorList>
            <consortium name="The Broad Institute Genomics Platform"/>
            <person name="Earl A."/>
            <person name="Ward D."/>
            <person name="Feldgarden M."/>
            <person name="Gevers D."/>
            <person name="Martens E."/>
            <person name="Sakamoto M."/>
            <person name="Benno Y."/>
            <person name="Song Y."/>
            <person name="Liu C."/>
            <person name="Lee J."/>
            <person name="Bolanos M."/>
            <person name="Vaisanen M.L."/>
            <person name="Finegold S.M."/>
            <person name="Walker B."/>
            <person name="Young S."/>
            <person name="Zeng Q."/>
            <person name="Gargeya S."/>
            <person name="Fitzgerald M."/>
            <person name="Haas B."/>
            <person name="Abouelleil A."/>
            <person name="Allen A.W."/>
            <person name="Alvarado L."/>
            <person name="Arachchi H.M."/>
            <person name="Berlin A.M."/>
            <person name="Chapman S.B."/>
            <person name="Gainer-Dewar J."/>
            <person name="Goldberg J."/>
            <person name="Griggs A."/>
            <person name="Gujja S."/>
            <person name="Hansen M."/>
            <person name="Howarth C."/>
            <person name="Imamovic A."/>
            <person name="Ireland A."/>
            <person name="Larimer J."/>
            <person name="McCowan C."/>
            <person name="Murphy C."/>
            <person name="Pearson M."/>
            <person name="Poon T.W."/>
            <person name="Priest M."/>
            <person name="Roberts A."/>
            <person name="Saif S."/>
            <person name="Shea T."/>
            <person name="Sisk P."/>
            <person name="Sykes S."/>
            <person name="Wortman J."/>
            <person name="Nusbaum C."/>
            <person name="Birren B."/>
        </authorList>
    </citation>
    <scope>NUCLEOTIDE SEQUENCE [LARGE SCALE GENOMIC DNA]</scope>
    <source>
        <strain evidence="3 4">DSM 19448</strain>
    </source>
</reference>
<keyword evidence="2" id="KW-0812">Transmembrane</keyword>
<dbReference type="GO" id="GO:0003677">
    <property type="term" value="F:DNA binding"/>
    <property type="evidence" value="ECO:0007669"/>
    <property type="project" value="InterPro"/>
</dbReference>
<keyword evidence="2" id="KW-1133">Transmembrane helix</keyword>
<dbReference type="PATRIC" id="fig|927665.4.peg.1964"/>
<gene>
    <name evidence="3" type="ORF">HMPREF1535_01920</name>
</gene>
<organism evidence="3 4">
    <name type="scientific">Parabacteroides goldsteinii DSM 19448 = WAL 12034</name>
    <dbReference type="NCBI Taxonomy" id="927665"/>
    <lineage>
        <taxon>Bacteria</taxon>
        <taxon>Pseudomonadati</taxon>
        <taxon>Bacteroidota</taxon>
        <taxon>Bacteroidia</taxon>
        <taxon>Bacteroidales</taxon>
        <taxon>Tannerellaceae</taxon>
        <taxon>Parabacteroides</taxon>
    </lineage>
</organism>
<evidence type="ECO:0008006" key="5">
    <source>
        <dbReference type="Google" id="ProtNLM"/>
    </source>
</evidence>
<sequence length="627" mass="73883">MKYICCLILFFTVLLPSCQWGRQEAFFPDEGLAERLLRENPDSLAMILEEQVVPAELSDSLRAEYGWWITRLHQRQGRNMVNDSLIHYTLRCYEQQQSPRLTEAYMLAAMQVNYSGDKREEAKEFISKGIQIAANNKDTTLLVELASTLGYHDLLPGNLSLVPEDVKHIIFDYYALDSLQMIHCLYGLGCYYASRQEPDSMEHYMIRALKLAEELRVDNSSILRNYIDGLNAFHQSEKALPLMRKFDREYPPKHLHDSIVKTATYVCLWLNLGKLDSAEVYLKQLEYCCDLIPRDYYGNGYRTSFFYVEKLLRSVYDVKKNNALNIIAVYDFCEKVASVERRNVAIEKERLFVQNQLERRNLNLKIQKDRNHRLALYILSAAACLIFFLAYLYQRKLLKKERFIRQMREQMRLHQIALSEKEQLIRQNEEAIEQLSARQSEQEEIAEQQLNDQFSEIERIRQENELLNREKKQLQQEMARYAQNIPEKNVEMDSYERMVIQNQALTTSTKQLSLQVILQYKELERLYKGEVRNLSDIDWPAIYKLIDKIFNNYTRRLRASFPLLTEEDIQCCCLIKLQLSTSAIARLYSIAPSSVTKRKQRIKERINQGKNELIGKDQPTDVYLWGF</sequence>
<evidence type="ECO:0000313" key="3">
    <source>
        <dbReference type="EMBL" id="KKB55948.1"/>
    </source>
</evidence>
<proteinExistence type="predicted"/>
<dbReference type="EMBL" id="AQHV01000011">
    <property type="protein sequence ID" value="KKB55948.1"/>
    <property type="molecule type" value="Genomic_DNA"/>
</dbReference>